<keyword evidence="2" id="KW-1185">Reference proteome</keyword>
<dbReference type="EMBL" id="JBBPBM010000179">
    <property type="protein sequence ID" value="KAK8501913.1"/>
    <property type="molecule type" value="Genomic_DNA"/>
</dbReference>
<reference evidence="1 2" key="1">
    <citation type="journal article" date="2024" name="G3 (Bethesda)">
        <title>Genome assembly of Hibiscus sabdariffa L. provides insights into metabolisms of medicinal natural products.</title>
        <authorList>
            <person name="Kim T."/>
        </authorList>
    </citation>
    <scope>NUCLEOTIDE SEQUENCE [LARGE SCALE GENOMIC DNA]</scope>
    <source>
        <strain evidence="1">TK-2024</strain>
        <tissue evidence="1">Old leaves</tissue>
    </source>
</reference>
<comment type="caution">
    <text evidence="1">The sequence shown here is derived from an EMBL/GenBank/DDBJ whole genome shotgun (WGS) entry which is preliminary data.</text>
</comment>
<accession>A0ABR2B4X5</accession>
<sequence>MEFIMPSEIIFTEINPMFPHRPHARIMILQTSVFVSAGNESVEISILMTHPHRVAEKKGRPEEVYLGVPRVILSLQQRFGTDVPLLGLAVQEQIRLVGWRIKQRQIVFDVDMIVKEPFTFGKWKMQEGKG</sequence>
<dbReference type="Proteomes" id="UP001472677">
    <property type="component" value="Unassembled WGS sequence"/>
</dbReference>
<organism evidence="1 2">
    <name type="scientific">Hibiscus sabdariffa</name>
    <name type="common">roselle</name>
    <dbReference type="NCBI Taxonomy" id="183260"/>
    <lineage>
        <taxon>Eukaryota</taxon>
        <taxon>Viridiplantae</taxon>
        <taxon>Streptophyta</taxon>
        <taxon>Embryophyta</taxon>
        <taxon>Tracheophyta</taxon>
        <taxon>Spermatophyta</taxon>
        <taxon>Magnoliopsida</taxon>
        <taxon>eudicotyledons</taxon>
        <taxon>Gunneridae</taxon>
        <taxon>Pentapetalae</taxon>
        <taxon>rosids</taxon>
        <taxon>malvids</taxon>
        <taxon>Malvales</taxon>
        <taxon>Malvaceae</taxon>
        <taxon>Malvoideae</taxon>
        <taxon>Hibiscus</taxon>
    </lineage>
</organism>
<name>A0ABR2B4X5_9ROSI</name>
<proteinExistence type="predicted"/>
<evidence type="ECO:0000313" key="2">
    <source>
        <dbReference type="Proteomes" id="UP001472677"/>
    </source>
</evidence>
<gene>
    <name evidence="1" type="ORF">V6N12_019652</name>
</gene>
<protein>
    <submittedName>
        <fullName evidence="1">Uncharacterized protein</fullName>
    </submittedName>
</protein>
<evidence type="ECO:0000313" key="1">
    <source>
        <dbReference type="EMBL" id="KAK8501913.1"/>
    </source>
</evidence>